<feature type="region of interest" description="Disordered" evidence="1">
    <location>
        <begin position="1803"/>
        <end position="1993"/>
    </location>
</feature>
<dbReference type="STRING" id="94643.A0A2A9MP80"/>
<feature type="compositionally biased region" description="Low complexity" evidence="1">
    <location>
        <begin position="1240"/>
        <end position="1253"/>
    </location>
</feature>
<evidence type="ECO:0000313" key="2">
    <source>
        <dbReference type="EMBL" id="PFH38451.1"/>
    </source>
</evidence>
<feature type="region of interest" description="Disordered" evidence="1">
    <location>
        <begin position="1337"/>
        <end position="1365"/>
    </location>
</feature>
<feature type="compositionally biased region" description="Low complexity" evidence="1">
    <location>
        <begin position="420"/>
        <end position="429"/>
    </location>
</feature>
<feature type="compositionally biased region" description="Basic and acidic residues" evidence="1">
    <location>
        <begin position="873"/>
        <end position="883"/>
    </location>
</feature>
<feature type="compositionally biased region" description="Low complexity" evidence="1">
    <location>
        <begin position="1888"/>
        <end position="1907"/>
    </location>
</feature>
<dbReference type="Proteomes" id="UP000224006">
    <property type="component" value="Chromosome I"/>
</dbReference>
<feature type="region of interest" description="Disordered" evidence="1">
    <location>
        <begin position="540"/>
        <end position="797"/>
    </location>
</feature>
<feature type="region of interest" description="Disordered" evidence="1">
    <location>
        <begin position="1600"/>
        <end position="1620"/>
    </location>
</feature>
<evidence type="ECO:0008006" key="4">
    <source>
        <dbReference type="Google" id="ProtNLM"/>
    </source>
</evidence>
<feature type="compositionally biased region" description="Low complexity" evidence="1">
    <location>
        <begin position="687"/>
        <end position="723"/>
    </location>
</feature>
<dbReference type="RefSeq" id="XP_029222460.1">
    <property type="nucleotide sequence ID" value="XM_029359547.1"/>
</dbReference>
<protein>
    <recommendedName>
        <fullName evidence="4">Protein kinase domain-containing protein</fullName>
    </recommendedName>
</protein>
<feature type="compositionally biased region" description="Polar residues" evidence="1">
    <location>
        <begin position="1263"/>
        <end position="1273"/>
    </location>
</feature>
<feature type="compositionally biased region" description="Basic and acidic residues" evidence="1">
    <location>
        <begin position="998"/>
        <end position="1019"/>
    </location>
</feature>
<feature type="compositionally biased region" description="Low complexity" evidence="1">
    <location>
        <begin position="616"/>
        <end position="633"/>
    </location>
</feature>
<feature type="compositionally biased region" description="Polar residues" evidence="1">
    <location>
        <begin position="1144"/>
        <end position="1162"/>
    </location>
</feature>
<comment type="caution">
    <text evidence="2">The sequence shown here is derived from an EMBL/GenBank/DDBJ whole genome shotgun (WGS) entry which is preliminary data.</text>
</comment>
<feature type="compositionally biased region" description="Basic and acidic residues" evidence="1">
    <location>
        <begin position="896"/>
        <end position="911"/>
    </location>
</feature>
<reference evidence="2 3" key="1">
    <citation type="submission" date="2017-09" db="EMBL/GenBank/DDBJ databases">
        <title>Genome sequencing of Besnoitia besnoiti strain Bb-Ger1.</title>
        <authorList>
            <person name="Schares G."/>
            <person name="Venepally P."/>
            <person name="Lorenzi H.A."/>
        </authorList>
    </citation>
    <scope>NUCLEOTIDE SEQUENCE [LARGE SCALE GENOMIC DNA]</scope>
    <source>
        <strain evidence="2 3">Bb-Ger1</strain>
    </source>
</reference>
<feature type="compositionally biased region" description="Basic and acidic residues" evidence="1">
    <location>
        <begin position="1925"/>
        <end position="1938"/>
    </location>
</feature>
<feature type="compositionally biased region" description="Basic and acidic residues" evidence="1">
    <location>
        <begin position="669"/>
        <end position="686"/>
    </location>
</feature>
<feature type="region of interest" description="Disordered" evidence="1">
    <location>
        <begin position="390"/>
        <end position="429"/>
    </location>
</feature>
<feature type="region of interest" description="Disordered" evidence="1">
    <location>
        <begin position="1236"/>
        <end position="1295"/>
    </location>
</feature>
<feature type="compositionally biased region" description="Polar residues" evidence="1">
    <location>
        <begin position="1204"/>
        <end position="1215"/>
    </location>
</feature>
<accession>A0A2A9MP80</accession>
<feature type="compositionally biased region" description="Low complexity" evidence="1">
    <location>
        <begin position="1346"/>
        <end position="1363"/>
    </location>
</feature>
<feature type="compositionally biased region" description="Basic and acidic residues" evidence="1">
    <location>
        <begin position="1982"/>
        <end position="1993"/>
    </location>
</feature>
<feature type="compositionally biased region" description="Low complexity" evidence="1">
    <location>
        <begin position="567"/>
        <end position="576"/>
    </location>
</feature>
<organism evidence="2 3">
    <name type="scientific">Besnoitia besnoiti</name>
    <name type="common">Apicomplexan protozoan</name>
    <dbReference type="NCBI Taxonomy" id="94643"/>
    <lineage>
        <taxon>Eukaryota</taxon>
        <taxon>Sar</taxon>
        <taxon>Alveolata</taxon>
        <taxon>Apicomplexa</taxon>
        <taxon>Conoidasida</taxon>
        <taxon>Coccidia</taxon>
        <taxon>Eucoccidiorida</taxon>
        <taxon>Eimeriorina</taxon>
        <taxon>Sarcocystidae</taxon>
        <taxon>Besnoitia</taxon>
    </lineage>
</organism>
<dbReference type="VEuPathDB" id="ToxoDB:BESB_007930"/>
<feature type="region of interest" description="Disordered" evidence="1">
    <location>
        <begin position="339"/>
        <end position="367"/>
    </location>
</feature>
<feature type="compositionally biased region" description="Basic and acidic residues" evidence="1">
    <location>
        <begin position="1952"/>
        <end position="1963"/>
    </location>
</feature>
<dbReference type="GeneID" id="40305855"/>
<gene>
    <name evidence="2" type="ORF">BESB_007930</name>
</gene>
<proteinExistence type="predicted"/>
<sequence length="1993" mass="204996">MKNHIEEVITRSQAEREDTELVTAATAAAPTGVVLRFFRAQASGELEIIRGRNVAGSEGALLFDARDRRSGAGYTVKIFSVEDSVVRAIAAVWKIFKDRSVATVLEERFGSSKNALESGILFPVLGTMLSDAPSVIRPGGKYPRIAFLNLLASSSRRPHSRGYIAGGPYTRVRSKIFMLTRRLIRIFGDLDTSKLCHGDLNPDNIVVMAETEDVALTAFGESCLRPMIIFAYAVGFSKVRHDSLQLGNVARAIHNGGFTAGALDECNNNLFSYGAGEKNVRIREAITGLLCCGTCKLQTPADIPAYSSLFGAYSVATILRPEPDPIKYLAVDVDIMQGSPPSADGLAPPEGRPPGGDAPSGAGTPAGSFPVKAETYRYASQALVQNGSQPAFLNSRYPPPSSSPSFSPWLPPSRAPTAPPAAYAAPGGSVGAASARRVPFLTPAGGAPVSPFSVSSPFPSASPFASPAPSLSPPSSVSSPLPSPPVHASSFRSPSASLPSSFASYAAHNPYPYGPAAQEEEKFRRPTGGWMPPSAIAAAAAAAADVSPPSGQSPRDLSPIKWQGADEAGPSSESVSSPPPGSLSHGGGALPSVRDGRSPQGDSLPPAPLETPPRQASAERAAVASRALATAATPPMHAGKRAETRGAGLTVFEVAEGGSAPGGATPPEASERRSDSKGETSSHEASSHSCSTPASSVSAASSSAPSLPSPAAASGAAEAPANALKRAASHVPAAKSPPPLPASVRSPVNTRRQMPSNSNPRRPSPSSFSSYSSPGESSQALERGLPPRPSPPSAPSEKMEDVALVLLRQQEKVLDLLRRRREASAACLRLLKEEVEDETRRVQQLEMRVRWRAQLLAETRGCGRGHCGELLKRQRDKTSDGRLPKSGHATAGGHVKSLEETRGDRSHEGSHDLSATPPGATSTPEATVCAAACPPAVGVLASGAPAAASGASSSSSCSTDGEHETAKGGGPVGNAISKELVRSDQSQGDAHGIGTEAAETRGDRDGDKRVGAGEERGEGCKGGAAALRAGAHSDDDFEEAEDDCLSSAFDAFLQRKILQTSVLRAAGEGRWQIVPVREGPSAKRMKPTAEATKETRLAEGLARPRSEEPDAKQPSVPTCSAPSYEASPGQRAERNGQEGGSRGGQQMETAETPRSQGAQGSLSGACGDVDESSGLPRAAAECEGGSTSVEEEAAIGVTRPASAAETQPDASSLPLTSDVPLQLLWISAEKLRKRTRNDAETSAAAAEVGEASAPRQETEGHSDGTSPGAQTETEQARLTAPSSAACSPPSSSSSISSRYLNRLTIALSTFTWRDPPWSFDVLSSPSSALSFASLAPEAASPPPAEHSPASASTASPSRAPSGSTVKDAGRLFRWERVNEAGEETAETLDDGERERACLALLQDQESHLAQTEALEERREQQYKHALSEYRARFYKLRLQQLHETSHVAALSHMWLPTGGAPFSPFSAASSCRSSLLAQSPLAPLPPAPAGDVFASFYPFGQPLAQTSAAAGPPAYGLGAPTVAAFAGHGVGQEVVAAAAHAPFASFASLRESAAPLHAGPSDSAAAASRPACPSVSPLARGAAEDGSAFVRGALGAGAAAGLPEGSAVPAGGPADGLGEAKMMRGREGSVGGPFPTSGMQVPPPPHALVWARGGEELAVKNLLAQEHMGGDKKKRKTAFVRPAAVRQAAARQRQQQRQRQKLARLEQERKRQEEKNALREAGALQSFSHPESVRPVLSGGDTHLKLPLGSPGAATAALQEGSLALGSRAVRSGDICLLAGSVDKRPGPAPSGLGAWPPLAPQAPSALSGAAVYPHASSSLPLPQAPLLSPARSPRRASAEGGGASAKGRGSRRKGETSAASTPRATPGASPFGSAVNGAGLFGPQGDARSPVAAAAGSPSAARTAGGDSLGASSPVSSACGRGLPEARVRRGDGEAAKRAGAAGAARSQSRTKAEGEAGDGREKARKNRKNAAEDPEANGGGRREGPDGRARD</sequence>
<feature type="region of interest" description="Disordered" evidence="1">
    <location>
        <begin position="873"/>
        <end position="925"/>
    </location>
</feature>
<feature type="compositionally biased region" description="Pro residues" evidence="1">
    <location>
        <begin position="409"/>
        <end position="419"/>
    </location>
</feature>
<feature type="compositionally biased region" description="Low complexity" evidence="1">
    <location>
        <begin position="755"/>
        <end position="778"/>
    </location>
</feature>
<evidence type="ECO:0000256" key="1">
    <source>
        <dbReference type="SAM" id="MobiDB-lite"/>
    </source>
</evidence>
<feature type="compositionally biased region" description="Low complexity" evidence="1">
    <location>
        <begin position="1280"/>
        <end position="1295"/>
    </location>
</feature>
<dbReference type="KEGG" id="bbes:BESB_007930"/>
<feature type="compositionally biased region" description="Low complexity" evidence="1">
    <location>
        <begin position="1558"/>
        <end position="1577"/>
    </location>
</feature>
<evidence type="ECO:0000313" key="3">
    <source>
        <dbReference type="Proteomes" id="UP000224006"/>
    </source>
</evidence>
<dbReference type="EMBL" id="NWUJ01000001">
    <property type="protein sequence ID" value="PFH38451.1"/>
    <property type="molecule type" value="Genomic_DNA"/>
</dbReference>
<feature type="region of interest" description="Disordered" evidence="1">
    <location>
        <begin position="1077"/>
        <end position="1215"/>
    </location>
</feature>
<feature type="compositionally biased region" description="Low complexity" evidence="1">
    <location>
        <begin position="946"/>
        <end position="956"/>
    </location>
</feature>
<feature type="region of interest" description="Disordered" evidence="1">
    <location>
        <begin position="1557"/>
        <end position="1578"/>
    </location>
</feature>
<feature type="region of interest" description="Disordered" evidence="1">
    <location>
        <begin position="463"/>
        <end position="493"/>
    </location>
</feature>
<feature type="compositionally biased region" description="Basic and acidic residues" evidence="1">
    <location>
        <begin position="1703"/>
        <end position="1718"/>
    </location>
</feature>
<feature type="compositionally biased region" description="Basic and acidic residues" evidence="1">
    <location>
        <begin position="1091"/>
        <end position="1111"/>
    </location>
</feature>
<dbReference type="OrthoDB" id="328890at2759"/>
<feature type="region of interest" description="Disordered" evidence="1">
    <location>
        <begin position="946"/>
        <end position="1021"/>
    </location>
</feature>
<name>A0A2A9MP80_BESBE</name>
<feature type="region of interest" description="Disordered" evidence="1">
    <location>
        <begin position="1689"/>
        <end position="1732"/>
    </location>
</feature>
<keyword evidence="3" id="KW-1185">Reference proteome</keyword>
<feature type="compositionally biased region" description="Low complexity" evidence="1">
    <location>
        <begin position="1803"/>
        <end position="1832"/>
    </location>
</feature>